<reference evidence="2 3" key="1">
    <citation type="submission" date="2016-04" db="EMBL/GenBank/DDBJ databases">
        <title>Complete genome sequence of Fictibacillus phosphorivorans G25-29, a strain toxic to nematodes.</title>
        <authorList>
            <person name="Zheng Z."/>
        </authorList>
    </citation>
    <scope>NUCLEOTIDE SEQUENCE [LARGE SCALE GENOMIC DNA]</scope>
    <source>
        <strain evidence="2 3">G25-29</strain>
    </source>
</reference>
<keyword evidence="1" id="KW-0812">Transmembrane</keyword>
<sequence length="110" mass="12668">MVKKYIDVNNHSTTRFISKLVIITMLVLLTPFTIVAVFQHGLLGIFIKVFNNSATIQVFIDLIIASFLILFWMWSDAKRTSRIFWPWALLTIIAGSFGPLLYLLFRSSKN</sequence>
<keyword evidence="1" id="KW-0472">Membrane</keyword>
<proteinExistence type="predicted"/>
<dbReference type="EMBL" id="CP015378">
    <property type="protein sequence ID" value="ANC77355.1"/>
    <property type="molecule type" value="Genomic_DNA"/>
</dbReference>
<dbReference type="InterPro" id="IPR021362">
    <property type="entry name" value="DUF2834"/>
</dbReference>
<accession>A0A168W150</accession>
<gene>
    <name evidence="2" type="ORF">ABE65_011295</name>
</gene>
<dbReference type="AlphaFoldDB" id="A0A168W150"/>
<dbReference type="RefSeq" id="WP_066394850.1">
    <property type="nucleotide sequence ID" value="NZ_CP015378.1"/>
</dbReference>
<dbReference type="Pfam" id="PF11196">
    <property type="entry name" value="DUF2834"/>
    <property type="match status" value="1"/>
</dbReference>
<evidence type="ECO:0000313" key="2">
    <source>
        <dbReference type="EMBL" id="ANC77355.1"/>
    </source>
</evidence>
<feature type="transmembrane region" description="Helical" evidence="1">
    <location>
        <begin position="54"/>
        <end position="72"/>
    </location>
</feature>
<dbReference type="KEGG" id="fpn:ABE65_011295"/>
<protein>
    <recommendedName>
        <fullName evidence="4">DUF2834 domain-containing protein</fullName>
    </recommendedName>
</protein>
<feature type="transmembrane region" description="Helical" evidence="1">
    <location>
        <begin position="20"/>
        <end position="42"/>
    </location>
</feature>
<keyword evidence="1" id="KW-1133">Transmembrane helix</keyword>
<evidence type="ECO:0008006" key="4">
    <source>
        <dbReference type="Google" id="ProtNLM"/>
    </source>
</evidence>
<keyword evidence="3" id="KW-1185">Reference proteome</keyword>
<name>A0A168W150_9BACL</name>
<feature type="transmembrane region" description="Helical" evidence="1">
    <location>
        <begin position="84"/>
        <end position="105"/>
    </location>
</feature>
<dbReference type="Proteomes" id="UP000076623">
    <property type="component" value="Chromosome"/>
</dbReference>
<evidence type="ECO:0000313" key="3">
    <source>
        <dbReference type="Proteomes" id="UP000076623"/>
    </source>
</evidence>
<organism evidence="2 3">
    <name type="scientific">Fictibacillus phosphorivorans</name>
    <dbReference type="NCBI Taxonomy" id="1221500"/>
    <lineage>
        <taxon>Bacteria</taxon>
        <taxon>Bacillati</taxon>
        <taxon>Bacillota</taxon>
        <taxon>Bacilli</taxon>
        <taxon>Bacillales</taxon>
        <taxon>Fictibacillaceae</taxon>
        <taxon>Fictibacillus</taxon>
    </lineage>
</organism>
<evidence type="ECO:0000256" key="1">
    <source>
        <dbReference type="SAM" id="Phobius"/>
    </source>
</evidence>